<sequence length="153" mass="16800">MSASALHIHLDPNINDSGYVCINITISNSNETPITLLNWSTPLDPHADILGVFEMNDETTNKAVQLPTLKISRRLAPFIDDLVEVPGAGCIETEVTMPRLALTENHVYSIQAKGIWHALWDGPIESVTSHHLDNLSLAETGEFKSDVGILFLD</sequence>
<gene>
    <name evidence="1" type="ORF">BO70DRAFT_374477</name>
</gene>
<dbReference type="GeneID" id="37067205"/>
<accession>A0A317V1N6</accession>
<proteinExistence type="predicted"/>
<organism evidence="1 2">
    <name type="scientific">Aspergillus heteromorphus CBS 117.55</name>
    <dbReference type="NCBI Taxonomy" id="1448321"/>
    <lineage>
        <taxon>Eukaryota</taxon>
        <taxon>Fungi</taxon>
        <taxon>Dikarya</taxon>
        <taxon>Ascomycota</taxon>
        <taxon>Pezizomycotina</taxon>
        <taxon>Eurotiomycetes</taxon>
        <taxon>Eurotiomycetidae</taxon>
        <taxon>Eurotiales</taxon>
        <taxon>Aspergillaceae</taxon>
        <taxon>Aspergillus</taxon>
        <taxon>Aspergillus subgen. Circumdati</taxon>
    </lineage>
</organism>
<dbReference type="EMBL" id="MSFL01000039">
    <property type="protein sequence ID" value="PWY67906.1"/>
    <property type="molecule type" value="Genomic_DNA"/>
</dbReference>
<protein>
    <submittedName>
        <fullName evidence="1">Uncharacterized protein</fullName>
    </submittedName>
</protein>
<comment type="caution">
    <text evidence="1">The sequence shown here is derived from an EMBL/GenBank/DDBJ whole genome shotgun (WGS) entry which is preliminary data.</text>
</comment>
<dbReference type="Gene3D" id="2.60.40.2970">
    <property type="match status" value="1"/>
</dbReference>
<keyword evidence="2" id="KW-1185">Reference proteome</keyword>
<evidence type="ECO:0000313" key="2">
    <source>
        <dbReference type="Proteomes" id="UP000247233"/>
    </source>
</evidence>
<dbReference type="Proteomes" id="UP000247233">
    <property type="component" value="Unassembled WGS sequence"/>
</dbReference>
<dbReference type="VEuPathDB" id="FungiDB:BO70DRAFT_374477"/>
<name>A0A317V1N6_9EURO</name>
<dbReference type="RefSeq" id="XP_025395117.1">
    <property type="nucleotide sequence ID" value="XM_025544968.1"/>
</dbReference>
<dbReference type="AlphaFoldDB" id="A0A317V1N6"/>
<evidence type="ECO:0000313" key="1">
    <source>
        <dbReference type="EMBL" id="PWY67906.1"/>
    </source>
</evidence>
<reference evidence="1 2" key="1">
    <citation type="submission" date="2016-12" db="EMBL/GenBank/DDBJ databases">
        <title>The genomes of Aspergillus section Nigri reveals drivers in fungal speciation.</title>
        <authorList>
            <consortium name="DOE Joint Genome Institute"/>
            <person name="Vesth T.C."/>
            <person name="Nybo J."/>
            <person name="Theobald S."/>
            <person name="Brandl J."/>
            <person name="Frisvad J.C."/>
            <person name="Nielsen K.F."/>
            <person name="Lyhne E.K."/>
            <person name="Kogle M.E."/>
            <person name="Kuo A."/>
            <person name="Riley R."/>
            <person name="Clum A."/>
            <person name="Nolan M."/>
            <person name="Lipzen A."/>
            <person name="Salamov A."/>
            <person name="Henrissat B."/>
            <person name="Wiebenga A."/>
            <person name="De Vries R.P."/>
            <person name="Grigoriev I.V."/>
            <person name="Mortensen U.H."/>
            <person name="Andersen M.R."/>
            <person name="Baker S.E."/>
        </authorList>
    </citation>
    <scope>NUCLEOTIDE SEQUENCE [LARGE SCALE GENOMIC DNA]</scope>
    <source>
        <strain evidence="1 2">CBS 117.55</strain>
    </source>
</reference>
<dbReference type="OrthoDB" id="4664297at2759"/>